<accession>A0A0B6Y2P8</accession>
<protein>
    <submittedName>
        <fullName evidence="2">Uncharacterized protein</fullName>
    </submittedName>
</protein>
<evidence type="ECO:0000313" key="2">
    <source>
        <dbReference type="EMBL" id="CEK50121.1"/>
    </source>
</evidence>
<keyword evidence="1" id="KW-0175">Coiled coil</keyword>
<reference evidence="2" key="1">
    <citation type="submission" date="2014-12" db="EMBL/GenBank/DDBJ databases">
        <title>Insight into the proteome of Arion vulgaris.</title>
        <authorList>
            <person name="Aradska J."/>
            <person name="Bulat T."/>
            <person name="Smidak R."/>
            <person name="Sarate P."/>
            <person name="Gangsoo J."/>
            <person name="Sialana F."/>
            <person name="Bilban M."/>
            <person name="Lubec G."/>
        </authorList>
    </citation>
    <scope>NUCLEOTIDE SEQUENCE</scope>
    <source>
        <tissue evidence="2">Skin</tissue>
    </source>
</reference>
<dbReference type="EMBL" id="HACG01003256">
    <property type="protein sequence ID" value="CEK50121.1"/>
    <property type="molecule type" value="Transcribed_RNA"/>
</dbReference>
<feature type="coiled-coil region" evidence="1">
    <location>
        <begin position="150"/>
        <end position="210"/>
    </location>
</feature>
<organism evidence="2">
    <name type="scientific">Arion vulgaris</name>
    <dbReference type="NCBI Taxonomy" id="1028688"/>
    <lineage>
        <taxon>Eukaryota</taxon>
        <taxon>Metazoa</taxon>
        <taxon>Spiralia</taxon>
        <taxon>Lophotrochozoa</taxon>
        <taxon>Mollusca</taxon>
        <taxon>Gastropoda</taxon>
        <taxon>Heterobranchia</taxon>
        <taxon>Euthyneura</taxon>
        <taxon>Panpulmonata</taxon>
        <taxon>Eupulmonata</taxon>
        <taxon>Stylommatophora</taxon>
        <taxon>Helicina</taxon>
        <taxon>Arionoidea</taxon>
        <taxon>Arionidae</taxon>
        <taxon>Arion</taxon>
    </lineage>
</organism>
<feature type="non-terminal residue" evidence="2">
    <location>
        <position position="1"/>
    </location>
</feature>
<proteinExistence type="predicted"/>
<evidence type="ECO:0000256" key="1">
    <source>
        <dbReference type="SAM" id="Coils"/>
    </source>
</evidence>
<dbReference type="AlphaFoldDB" id="A0A0B6Y2P8"/>
<name>A0A0B6Y2P8_9EUPU</name>
<feature type="non-terminal residue" evidence="2">
    <location>
        <position position="211"/>
    </location>
</feature>
<gene>
    <name evidence="2" type="primary">ORF9914</name>
</gene>
<sequence length="211" mass="24497">AKSGKEELLTDAKKLRETLESNTNRLKENGRLSSQLKEVIIISQSLSGNKNLFWVRDLFCDLLKAELDWENLIEQSLEKCGANVKISNDKPSQHIEMLFSKWELSLIETERLQSHIKVLEEEHKAELVQKLNALSADLDYRIQDAVEKTKLKAEQDLNIAIDEIRAAEKENRESCIEAERRKTEELESLLTQMRKSLDEHQQENRIKLEEA</sequence>